<keyword evidence="2" id="KW-1185">Reference proteome</keyword>
<dbReference type="eggNOG" id="ENOG5032WXF">
    <property type="taxonomic scope" value="Bacteria"/>
</dbReference>
<proteinExistence type="predicted"/>
<evidence type="ECO:0000313" key="1">
    <source>
        <dbReference type="EMBL" id="SDY30652.1"/>
    </source>
</evidence>
<name>A0A1H3ISF3_9FIRM</name>
<protein>
    <submittedName>
        <fullName evidence="1">Uncharacterized protein</fullName>
    </submittedName>
</protein>
<dbReference type="Proteomes" id="UP000183918">
    <property type="component" value="Unassembled WGS sequence"/>
</dbReference>
<accession>A0A1H3ISF3</accession>
<dbReference type="STRING" id="1122142.SAMN02910414_01233"/>
<reference evidence="1 2" key="1">
    <citation type="submission" date="2016-10" db="EMBL/GenBank/DDBJ databases">
        <authorList>
            <person name="de Groot N.N."/>
        </authorList>
    </citation>
    <scope>NUCLEOTIDE SEQUENCE [LARGE SCALE GENOMIC DNA]</scope>
    <source>
        <strain evidence="1 2">DSM 14045</strain>
    </source>
</reference>
<gene>
    <name evidence="1" type="ORF">SAMN02910414_01233</name>
</gene>
<sequence length="114" mass="13476">MDINSFREVIKQREETDNEWDYGIEQCWKKEIEILSEDIPSTIEFLKNECTADEYSWISEVIDAVVDKVPSKELVQCYTELMAKFPEECQKYNIKGVIEICEGILKWEEENGKK</sequence>
<organism evidence="1 2">
    <name type="scientific">Lachnobacterium bovis DSM 14045</name>
    <dbReference type="NCBI Taxonomy" id="1122142"/>
    <lineage>
        <taxon>Bacteria</taxon>
        <taxon>Bacillati</taxon>
        <taxon>Bacillota</taxon>
        <taxon>Clostridia</taxon>
        <taxon>Lachnospirales</taxon>
        <taxon>Lachnospiraceae</taxon>
        <taxon>Lachnobacterium</taxon>
    </lineage>
</organism>
<dbReference type="EMBL" id="FNPG01000013">
    <property type="protein sequence ID" value="SDY30652.1"/>
    <property type="molecule type" value="Genomic_DNA"/>
</dbReference>
<dbReference type="AlphaFoldDB" id="A0A1H3ISF3"/>
<evidence type="ECO:0000313" key="2">
    <source>
        <dbReference type="Proteomes" id="UP000183918"/>
    </source>
</evidence>
<dbReference type="RefSeq" id="WP_022750154.1">
    <property type="nucleotide sequence ID" value="NZ_FNPG01000013.1"/>
</dbReference>
<dbReference type="OrthoDB" id="1190548at2"/>